<feature type="domain" description="Fucosyltransferase C-terminal" evidence="12">
    <location>
        <begin position="250"/>
        <end position="430"/>
    </location>
</feature>
<name>A0A819AKK2_9BILA</name>
<dbReference type="GO" id="GO:0046920">
    <property type="term" value="F:alpha-(1-&gt;3)-fucosyltransferase activity"/>
    <property type="evidence" value="ECO:0007669"/>
    <property type="project" value="TreeGrafter"/>
</dbReference>
<dbReference type="InterPro" id="IPR031481">
    <property type="entry name" value="Glyco_tran_10_N"/>
</dbReference>
<evidence type="ECO:0000259" key="12">
    <source>
        <dbReference type="Pfam" id="PF00852"/>
    </source>
</evidence>
<evidence type="ECO:0000256" key="11">
    <source>
        <dbReference type="RuleBase" id="RU003832"/>
    </source>
</evidence>
<evidence type="ECO:0000256" key="6">
    <source>
        <dbReference type="ARBA" id="ARBA00022968"/>
    </source>
</evidence>
<comment type="similarity">
    <text evidence="2 11">Belongs to the glycosyltransferase 10 family.</text>
</comment>
<comment type="caution">
    <text evidence="14">The sequence shown here is derived from an EMBL/GenBank/DDBJ whole genome shotgun (WGS) entry which is preliminary data.</text>
</comment>
<dbReference type="InterPro" id="IPR001503">
    <property type="entry name" value="Glyco_trans_10"/>
</dbReference>
<evidence type="ECO:0000313" key="15">
    <source>
        <dbReference type="Proteomes" id="UP000663874"/>
    </source>
</evidence>
<dbReference type="EMBL" id="CAJOBE010001929">
    <property type="protein sequence ID" value="CAF3786150.1"/>
    <property type="molecule type" value="Genomic_DNA"/>
</dbReference>
<reference evidence="14" key="1">
    <citation type="submission" date="2021-02" db="EMBL/GenBank/DDBJ databases">
        <authorList>
            <person name="Nowell W R."/>
        </authorList>
    </citation>
    <scope>NUCLEOTIDE SEQUENCE</scope>
</reference>
<dbReference type="Proteomes" id="UP000663874">
    <property type="component" value="Unassembled WGS sequence"/>
</dbReference>
<dbReference type="EC" id="2.4.1.-" evidence="11"/>
<evidence type="ECO:0000256" key="4">
    <source>
        <dbReference type="ARBA" id="ARBA00022679"/>
    </source>
</evidence>
<dbReference type="PANTHER" id="PTHR11929:SF226">
    <property type="entry name" value="ATP-DEPENDENT DNA HELICASE-RELATED"/>
    <property type="match status" value="1"/>
</dbReference>
<keyword evidence="9" id="KW-0325">Glycoprotein</keyword>
<keyword evidence="8 11" id="KW-0472">Membrane</keyword>
<evidence type="ECO:0000256" key="5">
    <source>
        <dbReference type="ARBA" id="ARBA00022692"/>
    </source>
</evidence>
<dbReference type="SUPFAM" id="SSF53756">
    <property type="entry name" value="UDP-Glycosyltransferase/glycogen phosphorylase"/>
    <property type="match status" value="1"/>
</dbReference>
<keyword evidence="5 11" id="KW-0812">Transmembrane</keyword>
<evidence type="ECO:0000256" key="3">
    <source>
        <dbReference type="ARBA" id="ARBA00022676"/>
    </source>
</evidence>
<keyword evidence="4 11" id="KW-0808">Transferase</keyword>
<evidence type="ECO:0000313" key="14">
    <source>
        <dbReference type="EMBL" id="CAF3786150.1"/>
    </source>
</evidence>
<evidence type="ECO:0000256" key="7">
    <source>
        <dbReference type="ARBA" id="ARBA00022989"/>
    </source>
</evidence>
<protein>
    <recommendedName>
        <fullName evidence="11">Fucosyltransferase</fullName>
        <ecNumber evidence="11">2.4.1.-</ecNumber>
    </recommendedName>
</protein>
<dbReference type="Gene3D" id="3.40.50.11660">
    <property type="entry name" value="Glycosyl transferase family 10, C-terminal domain"/>
    <property type="match status" value="1"/>
</dbReference>
<evidence type="ECO:0000259" key="13">
    <source>
        <dbReference type="Pfam" id="PF17039"/>
    </source>
</evidence>
<comment type="subcellular location">
    <subcellularLocation>
        <location evidence="10">Endomembrane system</location>
        <topology evidence="10">Single-pass type II membrane protein</topology>
    </subcellularLocation>
    <subcellularLocation>
        <location evidence="11">Golgi apparatus</location>
        <location evidence="11">Golgi stack membrane</location>
        <topology evidence="11">Single-pass type II membrane protein</topology>
    </subcellularLocation>
</comment>
<comment type="pathway">
    <text evidence="1">Protein modification; protein glycosylation.</text>
</comment>
<dbReference type="UniPathway" id="UPA00378"/>
<gene>
    <name evidence="14" type="ORF">FNK824_LOCUS14172</name>
</gene>
<dbReference type="GO" id="GO:0032580">
    <property type="term" value="C:Golgi cisterna membrane"/>
    <property type="evidence" value="ECO:0007669"/>
    <property type="project" value="UniProtKB-SubCell"/>
</dbReference>
<proteinExistence type="inferred from homology"/>
<keyword evidence="7 11" id="KW-1133">Transmembrane helix</keyword>
<evidence type="ECO:0000256" key="2">
    <source>
        <dbReference type="ARBA" id="ARBA00008919"/>
    </source>
</evidence>
<dbReference type="Pfam" id="PF17039">
    <property type="entry name" value="Glyco_tran_10_N"/>
    <property type="match status" value="1"/>
</dbReference>
<dbReference type="AlphaFoldDB" id="A0A819AKK2"/>
<keyword evidence="11" id="KW-0333">Golgi apparatus</keyword>
<accession>A0A819AKK2</accession>
<keyword evidence="3 11" id="KW-0328">Glycosyltransferase</keyword>
<sequence>MEKRIHSKKTHNLTYRHYLYHFKWPLVGFIFLLSFLTFIQMNLTTIFVSNTIQEQQQIEQFNRNVIYPIDILNNNNSVNINYYFLEKDKLKFIDDTHAVNKKQKIILPLIKDQSTSKSYLILEYTHVFGQPRFCSHTNEQIFGKICPYTNCEYTCDQTHENDTHVLLMHKRDLNYKKLNSMKRNFEQIWLLWHDEPNENSPQINQFKFNWTITYRTSAEASIGAYGMTIVKENPWSIEQFNSWIDEQFIKRHNQAVWFVSNCQPQKRLKKFHSLRRFYSIAAFGKCISSNESFSLNAQSQSDSKCHRQSSCEKNYLTKSKFYLAFESQTCTDYITEKLWRTLALGAIPIVSGPERENFMRIAPPHSFIHIDDYTSDKQLAQTLNFIATNRSLYEKYHHWRRYYDVYHEAKDLDPYRFCELCYRLNTNKQRICNPGFQEKVLKSVKMEIIKRQPTILSTTFTTTTPSPVYKKSLNS</sequence>
<evidence type="ECO:0000256" key="9">
    <source>
        <dbReference type="ARBA" id="ARBA00023180"/>
    </source>
</evidence>
<keyword evidence="6" id="KW-0735">Signal-anchor</keyword>
<feature type="domain" description="Fucosyltransferase N-terminal" evidence="13">
    <location>
        <begin position="118"/>
        <end position="220"/>
    </location>
</feature>
<dbReference type="PANTHER" id="PTHR11929">
    <property type="entry name" value="ALPHA- 1,3 -FUCOSYLTRANSFERASE"/>
    <property type="match status" value="1"/>
</dbReference>
<evidence type="ECO:0000256" key="10">
    <source>
        <dbReference type="ARBA" id="ARBA00060399"/>
    </source>
</evidence>
<evidence type="ECO:0000256" key="1">
    <source>
        <dbReference type="ARBA" id="ARBA00004922"/>
    </source>
</evidence>
<dbReference type="InterPro" id="IPR055270">
    <property type="entry name" value="Glyco_tran_10_C"/>
</dbReference>
<evidence type="ECO:0000256" key="8">
    <source>
        <dbReference type="ARBA" id="ARBA00023136"/>
    </source>
</evidence>
<feature type="transmembrane region" description="Helical" evidence="11">
    <location>
        <begin position="21"/>
        <end position="41"/>
    </location>
</feature>
<dbReference type="InterPro" id="IPR038577">
    <property type="entry name" value="GT10-like_C_sf"/>
</dbReference>
<dbReference type="FunFam" id="3.40.50.11660:FF:000002">
    <property type="entry name" value="Alpha-(1,3)-fucosyltransferase"/>
    <property type="match status" value="1"/>
</dbReference>
<organism evidence="14 15">
    <name type="scientific">Rotaria sordida</name>
    <dbReference type="NCBI Taxonomy" id="392033"/>
    <lineage>
        <taxon>Eukaryota</taxon>
        <taxon>Metazoa</taxon>
        <taxon>Spiralia</taxon>
        <taxon>Gnathifera</taxon>
        <taxon>Rotifera</taxon>
        <taxon>Eurotatoria</taxon>
        <taxon>Bdelloidea</taxon>
        <taxon>Philodinida</taxon>
        <taxon>Philodinidae</taxon>
        <taxon>Rotaria</taxon>
    </lineage>
</organism>
<dbReference type="Pfam" id="PF00852">
    <property type="entry name" value="Glyco_transf_10"/>
    <property type="match status" value="1"/>
</dbReference>